<dbReference type="OrthoDB" id="448280at2759"/>
<gene>
    <name evidence="7" type="ORF">EJ05DRAFT_502139</name>
</gene>
<feature type="transmembrane region" description="Helical" evidence="6">
    <location>
        <begin position="327"/>
        <end position="350"/>
    </location>
</feature>
<feature type="transmembrane region" description="Helical" evidence="6">
    <location>
        <begin position="53"/>
        <end position="75"/>
    </location>
</feature>
<sequence length="456" mass="49052">MSGYPDGAKLASWNHLPTELLRAELARRLEDEPSPKRPACGSNTTKHGYNTPAHVAALFIILALSTFACAFPIIVRRFPSLPVPHRFLFLSRHFGTGVLIATAFVHLLPTAFVSLHDPCLPLFWSKNYTAAAGLIAMVAMLVVVGIEMFFATRGAAHSHGSSYDLFPEDHPERTSQGAGKRPRHSRGQSFRGYEQDRPAGIMLGDMDGSTDNLVDGRSPSVANHSPMPPSIASSSKHADFDDNDDSDLDLDELDPTTNDASNLINGHTTRKRSHSASPLRIPETETSASQYQAQKKALLQVLLLEAGILFHSIFIGMALSVAMGTSFVVLLVAISFHQTFEGFALGARISAIHFPAHSVKPWLMALAYGATTPIGQAIGLMIHNLYDPFSQTGLLMVGVMNAISSGMLLYAGLVTLLAEDLLSDESYESLKGRKRIHACAAVVGGAGLMALVGAWA</sequence>
<dbReference type="RefSeq" id="XP_033599094.1">
    <property type="nucleotide sequence ID" value="XM_033747213.1"/>
</dbReference>
<feature type="compositionally biased region" description="Polar residues" evidence="5">
    <location>
        <begin position="255"/>
        <end position="267"/>
    </location>
</feature>
<organism evidence="7 8">
    <name type="scientific">Pseudovirgaria hyperparasitica</name>
    <dbReference type="NCBI Taxonomy" id="470096"/>
    <lineage>
        <taxon>Eukaryota</taxon>
        <taxon>Fungi</taxon>
        <taxon>Dikarya</taxon>
        <taxon>Ascomycota</taxon>
        <taxon>Pezizomycotina</taxon>
        <taxon>Dothideomycetes</taxon>
        <taxon>Dothideomycetes incertae sedis</taxon>
        <taxon>Acrospermales</taxon>
        <taxon>Acrospermaceae</taxon>
        <taxon>Pseudovirgaria</taxon>
    </lineage>
</organism>
<feature type="transmembrane region" description="Helical" evidence="6">
    <location>
        <begin position="128"/>
        <end position="150"/>
    </location>
</feature>
<feature type="transmembrane region" description="Helical" evidence="6">
    <location>
        <begin position="87"/>
        <end position="108"/>
    </location>
</feature>
<evidence type="ECO:0000313" key="7">
    <source>
        <dbReference type="EMBL" id="KAF2756643.1"/>
    </source>
</evidence>
<dbReference type="GO" id="GO:0005886">
    <property type="term" value="C:plasma membrane"/>
    <property type="evidence" value="ECO:0007669"/>
    <property type="project" value="TreeGrafter"/>
</dbReference>
<dbReference type="PANTHER" id="PTHR11040">
    <property type="entry name" value="ZINC/IRON TRANSPORTER"/>
    <property type="match status" value="1"/>
</dbReference>
<feature type="transmembrane region" description="Helical" evidence="6">
    <location>
        <begin position="297"/>
        <end position="321"/>
    </location>
</feature>
<feature type="region of interest" description="Disordered" evidence="5">
    <location>
        <begin position="161"/>
        <end position="287"/>
    </location>
</feature>
<evidence type="ECO:0000256" key="5">
    <source>
        <dbReference type="SAM" id="MobiDB-lite"/>
    </source>
</evidence>
<dbReference type="AlphaFoldDB" id="A0A6A6W255"/>
<comment type="subcellular location">
    <subcellularLocation>
        <location evidence="1">Membrane</location>
        <topology evidence="1">Multi-pass membrane protein</topology>
    </subcellularLocation>
</comment>
<evidence type="ECO:0000256" key="4">
    <source>
        <dbReference type="ARBA" id="ARBA00023136"/>
    </source>
</evidence>
<evidence type="ECO:0000256" key="2">
    <source>
        <dbReference type="ARBA" id="ARBA00022692"/>
    </source>
</evidence>
<dbReference type="EMBL" id="ML996575">
    <property type="protein sequence ID" value="KAF2756643.1"/>
    <property type="molecule type" value="Genomic_DNA"/>
</dbReference>
<dbReference type="GO" id="GO:0005385">
    <property type="term" value="F:zinc ion transmembrane transporter activity"/>
    <property type="evidence" value="ECO:0007669"/>
    <property type="project" value="TreeGrafter"/>
</dbReference>
<keyword evidence="2 6" id="KW-0812">Transmembrane</keyword>
<feature type="transmembrane region" description="Helical" evidence="6">
    <location>
        <begin position="438"/>
        <end position="455"/>
    </location>
</feature>
<keyword evidence="3 6" id="KW-1133">Transmembrane helix</keyword>
<keyword evidence="8" id="KW-1185">Reference proteome</keyword>
<feature type="compositionally biased region" description="Acidic residues" evidence="5">
    <location>
        <begin position="241"/>
        <end position="254"/>
    </location>
</feature>
<feature type="transmembrane region" description="Helical" evidence="6">
    <location>
        <begin position="362"/>
        <end position="382"/>
    </location>
</feature>
<accession>A0A6A6W255</accession>
<dbReference type="GeneID" id="54488267"/>
<dbReference type="Pfam" id="PF02535">
    <property type="entry name" value="Zip"/>
    <property type="match status" value="1"/>
</dbReference>
<reference evidence="7" key="1">
    <citation type="journal article" date="2020" name="Stud. Mycol.">
        <title>101 Dothideomycetes genomes: a test case for predicting lifestyles and emergence of pathogens.</title>
        <authorList>
            <person name="Haridas S."/>
            <person name="Albert R."/>
            <person name="Binder M."/>
            <person name="Bloem J."/>
            <person name="Labutti K."/>
            <person name="Salamov A."/>
            <person name="Andreopoulos B."/>
            <person name="Baker S."/>
            <person name="Barry K."/>
            <person name="Bills G."/>
            <person name="Bluhm B."/>
            <person name="Cannon C."/>
            <person name="Castanera R."/>
            <person name="Culley D."/>
            <person name="Daum C."/>
            <person name="Ezra D."/>
            <person name="Gonzalez J."/>
            <person name="Henrissat B."/>
            <person name="Kuo A."/>
            <person name="Liang C."/>
            <person name="Lipzen A."/>
            <person name="Lutzoni F."/>
            <person name="Magnuson J."/>
            <person name="Mondo S."/>
            <person name="Nolan M."/>
            <person name="Ohm R."/>
            <person name="Pangilinan J."/>
            <person name="Park H.-J."/>
            <person name="Ramirez L."/>
            <person name="Alfaro M."/>
            <person name="Sun H."/>
            <person name="Tritt A."/>
            <person name="Yoshinaga Y."/>
            <person name="Zwiers L.-H."/>
            <person name="Turgeon B."/>
            <person name="Goodwin S."/>
            <person name="Spatafora J."/>
            <person name="Crous P."/>
            <person name="Grigoriev I."/>
        </authorList>
    </citation>
    <scope>NUCLEOTIDE SEQUENCE</scope>
    <source>
        <strain evidence="7">CBS 121739</strain>
    </source>
</reference>
<evidence type="ECO:0000256" key="3">
    <source>
        <dbReference type="ARBA" id="ARBA00022989"/>
    </source>
</evidence>
<evidence type="ECO:0000256" key="1">
    <source>
        <dbReference type="ARBA" id="ARBA00004141"/>
    </source>
</evidence>
<proteinExistence type="predicted"/>
<dbReference type="Proteomes" id="UP000799437">
    <property type="component" value="Unassembled WGS sequence"/>
</dbReference>
<dbReference type="InterPro" id="IPR003689">
    <property type="entry name" value="ZIP"/>
</dbReference>
<keyword evidence="4 6" id="KW-0472">Membrane</keyword>
<feature type="transmembrane region" description="Helical" evidence="6">
    <location>
        <begin position="394"/>
        <end position="417"/>
    </location>
</feature>
<protein>
    <submittedName>
        <fullName evidence="7">Zinc/iron permease</fullName>
    </submittedName>
</protein>
<evidence type="ECO:0000256" key="6">
    <source>
        <dbReference type="SAM" id="Phobius"/>
    </source>
</evidence>
<name>A0A6A6W255_9PEZI</name>
<dbReference type="PANTHER" id="PTHR11040:SF60">
    <property type="entry name" value="FAMILY ZINC TRANSPORTER, PUTATIVE (AFU_ORTHOLOGUE AFUA_8G04010)-RELATED"/>
    <property type="match status" value="1"/>
</dbReference>
<evidence type="ECO:0000313" key="8">
    <source>
        <dbReference type="Proteomes" id="UP000799437"/>
    </source>
</evidence>